<dbReference type="PANTHER" id="PTHR30408:SF12">
    <property type="entry name" value="TYPE I RESTRICTION ENZYME MJAVIII SPECIFICITY SUBUNIT"/>
    <property type="match status" value="1"/>
</dbReference>
<dbReference type="GO" id="GO:0009307">
    <property type="term" value="P:DNA restriction-modification system"/>
    <property type="evidence" value="ECO:0007669"/>
    <property type="project" value="UniProtKB-KW"/>
</dbReference>
<keyword evidence="3" id="KW-0238">DNA-binding</keyword>
<dbReference type="STRING" id="1403316.PRV_00870"/>
<dbReference type="Pfam" id="PF01420">
    <property type="entry name" value="Methylase_S"/>
    <property type="match status" value="1"/>
</dbReference>
<organism evidence="5 6">
    <name type="scientific">Mycoplasma parvum str. Indiana</name>
    <dbReference type="NCBI Taxonomy" id="1403316"/>
    <lineage>
        <taxon>Bacteria</taxon>
        <taxon>Bacillati</taxon>
        <taxon>Mycoplasmatota</taxon>
        <taxon>Mollicutes</taxon>
        <taxon>Mycoplasmataceae</taxon>
        <taxon>Mycoplasma</taxon>
    </lineage>
</organism>
<dbReference type="InterPro" id="IPR000055">
    <property type="entry name" value="Restrct_endonuc_typeI_TRD"/>
</dbReference>
<dbReference type="GO" id="GO:0003677">
    <property type="term" value="F:DNA binding"/>
    <property type="evidence" value="ECO:0007669"/>
    <property type="project" value="UniProtKB-KW"/>
</dbReference>
<dbReference type="InterPro" id="IPR052021">
    <property type="entry name" value="Type-I_RS_S_subunit"/>
</dbReference>
<dbReference type="PATRIC" id="fig|1403316.3.peg.150"/>
<dbReference type="OrthoDB" id="400808at2"/>
<dbReference type="PANTHER" id="PTHR30408">
    <property type="entry name" value="TYPE-1 RESTRICTION ENZYME ECOKI SPECIFICITY PROTEIN"/>
    <property type="match status" value="1"/>
</dbReference>
<feature type="domain" description="Type I restriction modification DNA specificity" evidence="4">
    <location>
        <begin position="3"/>
        <end position="117"/>
    </location>
</feature>
<dbReference type="EMBL" id="CP006771">
    <property type="protein sequence ID" value="AGX88939.1"/>
    <property type="molecule type" value="Genomic_DNA"/>
</dbReference>
<dbReference type="SUPFAM" id="SSF116734">
    <property type="entry name" value="DNA methylase specificity domain"/>
    <property type="match status" value="1"/>
</dbReference>
<protein>
    <recommendedName>
        <fullName evidence="4">Type I restriction modification DNA specificity domain-containing protein</fullName>
    </recommendedName>
</protein>
<sequence length="131" mass="15088">MSEKWELVTLDKLGEIRAGLQSARHLDNSLYIFGYVPLVDGNDIYNSRLFITKTNRSYNLKGLSQSRIFPKNTVCIVRCGNAGYSSLTKFDSCLSDKIYGLIPQKENFDAKFIKYFFDSPRIKKGYFLFQS</sequence>
<evidence type="ECO:0000259" key="4">
    <source>
        <dbReference type="Pfam" id="PF01420"/>
    </source>
</evidence>
<accession>U5NFL0</accession>
<dbReference type="KEGG" id="mpv:PRV_00870"/>
<dbReference type="HOGENOM" id="CLU_021095_4_1_14"/>
<gene>
    <name evidence="5" type="ORF">PRV_00870</name>
</gene>
<proteinExistence type="inferred from homology"/>
<name>U5NFL0_9MOLU</name>
<dbReference type="InterPro" id="IPR044946">
    <property type="entry name" value="Restrct_endonuc_typeI_TRD_sf"/>
</dbReference>
<evidence type="ECO:0000256" key="2">
    <source>
        <dbReference type="ARBA" id="ARBA00022747"/>
    </source>
</evidence>
<dbReference type="Gene3D" id="3.90.220.20">
    <property type="entry name" value="DNA methylase specificity domains"/>
    <property type="match status" value="1"/>
</dbReference>
<dbReference type="Proteomes" id="UP000017119">
    <property type="component" value="Chromosome"/>
</dbReference>
<evidence type="ECO:0000256" key="1">
    <source>
        <dbReference type="ARBA" id="ARBA00010923"/>
    </source>
</evidence>
<comment type="similarity">
    <text evidence="1">Belongs to the type-I restriction system S methylase family.</text>
</comment>
<evidence type="ECO:0000313" key="5">
    <source>
        <dbReference type="EMBL" id="AGX88939.1"/>
    </source>
</evidence>
<keyword evidence="6" id="KW-1185">Reference proteome</keyword>
<evidence type="ECO:0000256" key="3">
    <source>
        <dbReference type="ARBA" id="ARBA00023125"/>
    </source>
</evidence>
<dbReference type="AlphaFoldDB" id="U5NFL0"/>
<evidence type="ECO:0000313" key="6">
    <source>
        <dbReference type="Proteomes" id="UP000017119"/>
    </source>
</evidence>
<dbReference type="RefSeq" id="WP_022769185.1">
    <property type="nucleotide sequence ID" value="NC_022575.1"/>
</dbReference>
<keyword evidence="2" id="KW-0680">Restriction system</keyword>
<reference evidence="5 6" key="1">
    <citation type="journal article" date="2013" name="Genome Announc.">
        <title>Genome Sequence of Mycoplasma parvum (Formerly Eperythrozoon parvum), a Diminutive Hemoplasma of the Pig.</title>
        <authorList>
            <person name="do Nascimento N.C."/>
            <person name="Dos Santos A.P."/>
            <person name="Chu Y."/>
            <person name="Guimaraes A.M."/>
            <person name="Pagliaro A."/>
            <person name="Messick J.B."/>
        </authorList>
    </citation>
    <scope>NUCLEOTIDE SEQUENCE [LARGE SCALE GENOMIC DNA]</scope>
    <source>
        <strain evidence="5 6">Indiana</strain>
    </source>
</reference>